<gene>
    <name evidence="1" type="ORF">ACFFVB_08825</name>
</gene>
<name>A0ABV5F174_9FLAO</name>
<reference evidence="1 2" key="1">
    <citation type="submission" date="2024-09" db="EMBL/GenBank/DDBJ databases">
        <authorList>
            <person name="Sun Q."/>
            <person name="Mori K."/>
        </authorList>
    </citation>
    <scope>NUCLEOTIDE SEQUENCE [LARGE SCALE GENOMIC DNA]</scope>
    <source>
        <strain evidence="1 2">CECT 8286</strain>
    </source>
</reference>
<organism evidence="1 2">
    <name type="scientific">Formosa undariae</name>
    <dbReference type="NCBI Taxonomy" id="1325436"/>
    <lineage>
        <taxon>Bacteria</taxon>
        <taxon>Pseudomonadati</taxon>
        <taxon>Bacteroidota</taxon>
        <taxon>Flavobacteriia</taxon>
        <taxon>Flavobacteriales</taxon>
        <taxon>Flavobacteriaceae</taxon>
        <taxon>Formosa</taxon>
    </lineage>
</organism>
<dbReference type="RefSeq" id="WP_382382358.1">
    <property type="nucleotide sequence ID" value="NZ_JBHMEZ010000011.1"/>
</dbReference>
<proteinExistence type="predicted"/>
<sequence length="296" mass="32769">MINKLILLIAVVLFHNYSFGQSGYQFPENYTILNIEPAKTDSRIKEANTPHLVVYNQQAKQGKLLLFLPGTGGIAAKGPKALFSVAVSQGYQVINLSYINTPAVAQICRGEVLEKNSKCTSQFRTMRIYGNNNFSLIDDQEHDAIVNRLTKLLTYLAENDTKGNWGSYLENGEPKWSEIAVSGQSQGGGMAAFIAKEHLVARVIDFSGGWDYSRKKEIAGWYFNKSVTPSNLWYGTYHVTEPAAKVIEASYVAMGIPKDHIYPFDLPVPKGKKGHSNGVRNIGYADQWIALLGKGN</sequence>
<evidence type="ECO:0000313" key="1">
    <source>
        <dbReference type="EMBL" id="MFB9053181.1"/>
    </source>
</evidence>
<dbReference type="Gene3D" id="3.40.50.1820">
    <property type="entry name" value="alpha/beta hydrolase"/>
    <property type="match status" value="1"/>
</dbReference>
<dbReference type="Proteomes" id="UP001589605">
    <property type="component" value="Unassembled WGS sequence"/>
</dbReference>
<keyword evidence="2" id="KW-1185">Reference proteome</keyword>
<protein>
    <recommendedName>
        <fullName evidence="3">Alpha/beta hydrolase</fullName>
    </recommendedName>
</protein>
<dbReference type="SUPFAM" id="SSF53474">
    <property type="entry name" value="alpha/beta-Hydrolases"/>
    <property type="match status" value="1"/>
</dbReference>
<dbReference type="InterPro" id="IPR058180">
    <property type="entry name" value="BPSS1187-like"/>
</dbReference>
<dbReference type="NCBIfam" id="NF047580">
    <property type="entry name" value="BPSS1187_fam"/>
    <property type="match status" value="1"/>
</dbReference>
<dbReference type="EMBL" id="JBHMEZ010000011">
    <property type="protein sequence ID" value="MFB9053181.1"/>
    <property type="molecule type" value="Genomic_DNA"/>
</dbReference>
<accession>A0ABV5F174</accession>
<comment type="caution">
    <text evidence="1">The sequence shown here is derived from an EMBL/GenBank/DDBJ whole genome shotgun (WGS) entry which is preliminary data.</text>
</comment>
<evidence type="ECO:0000313" key="2">
    <source>
        <dbReference type="Proteomes" id="UP001589605"/>
    </source>
</evidence>
<dbReference type="InterPro" id="IPR029058">
    <property type="entry name" value="AB_hydrolase_fold"/>
</dbReference>
<evidence type="ECO:0008006" key="3">
    <source>
        <dbReference type="Google" id="ProtNLM"/>
    </source>
</evidence>